<gene>
    <name evidence="2" type="ORF">ACFOHL_02535</name>
</gene>
<protein>
    <recommendedName>
        <fullName evidence="4">Zinc ribbon domain-containing protein</fullName>
    </recommendedName>
</protein>
<evidence type="ECO:0008006" key="4">
    <source>
        <dbReference type="Google" id="ProtNLM"/>
    </source>
</evidence>
<dbReference type="RefSeq" id="WP_376918629.1">
    <property type="nucleotide sequence ID" value="NZ_JBHRSW010000005.1"/>
</dbReference>
<proteinExistence type="predicted"/>
<name>A0ABV7FML9_9ALTE</name>
<evidence type="ECO:0000313" key="2">
    <source>
        <dbReference type="EMBL" id="MFC3120488.1"/>
    </source>
</evidence>
<sequence>MAITSCPSCGKPISDKAKQCQHCKLNFGDASPEDIQRKANFEKYKKLQKLQNQSMMAIVLFLVGAYFVFLGNFENNETGVMMFNGSVAVATLGFIWYGVNRARIAIAKRK</sequence>
<feature type="transmembrane region" description="Helical" evidence="1">
    <location>
        <begin position="55"/>
        <end position="73"/>
    </location>
</feature>
<keyword evidence="1" id="KW-1133">Transmembrane helix</keyword>
<feature type="transmembrane region" description="Helical" evidence="1">
    <location>
        <begin position="79"/>
        <end position="99"/>
    </location>
</feature>
<comment type="caution">
    <text evidence="2">The sequence shown here is derived from an EMBL/GenBank/DDBJ whole genome shotgun (WGS) entry which is preliminary data.</text>
</comment>
<evidence type="ECO:0000313" key="3">
    <source>
        <dbReference type="Proteomes" id="UP001595478"/>
    </source>
</evidence>
<evidence type="ECO:0000256" key="1">
    <source>
        <dbReference type="SAM" id="Phobius"/>
    </source>
</evidence>
<dbReference type="EMBL" id="JBHRSW010000005">
    <property type="protein sequence ID" value="MFC3120488.1"/>
    <property type="molecule type" value="Genomic_DNA"/>
</dbReference>
<accession>A0ABV7FML9</accession>
<keyword evidence="1" id="KW-0472">Membrane</keyword>
<keyword evidence="3" id="KW-1185">Reference proteome</keyword>
<keyword evidence="1" id="KW-0812">Transmembrane</keyword>
<organism evidence="2 3">
    <name type="scientific">Agaribacter flavus</name>
    <dbReference type="NCBI Taxonomy" id="1902781"/>
    <lineage>
        <taxon>Bacteria</taxon>
        <taxon>Pseudomonadati</taxon>
        <taxon>Pseudomonadota</taxon>
        <taxon>Gammaproteobacteria</taxon>
        <taxon>Alteromonadales</taxon>
        <taxon>Alteromonadaceae</taxon>
        <taxon>Agaribacter</taxon>
    </lineage>
</organism>
<dbReference type="Proteomes" id="UP001595478">
    <property type="component" value="Unassembled WGS sequence"/>
</dbReference>
<reference evidence="3" key="1">
    <citation type="journal article" date="2019" name="Int. J. Syst. Evol. Microbiol.">
        <title>The Global Catalogue of Microorganisms (GCM) 10K type strain sequencing project: providing services to taxonomists for standard genome sequencing and annotation.</title>
        <authorList>
            <consortium name="The Broad Institute Genomics Platform"/>
            <consortium name="The Broad Institute Genome Sequencing Center for Infectious Disease"/>
            <person name="Wu L."/>
            <person name="Ma J."/>
        </authorList>
    </citation>
    <scope>NUCLEOTIDE SEQUENCE [LARGE SCALE GENOMIC DNA]</scope>
    <source>
        <strain evidence="3">KCTC 52473</strain>
    </source>
</reference>